<keyword evidence="1" id="KW-0472">Membrane</keyword>
<keyword evidence="1" id="KW-0812">Transmembrane</keyword>
<feature type="transmembrane region" description="Helical" evidence="1">
    <location>
        <begin position="5"/>
        <end position="20"/>
    </location>
</feature>
<reference evidence="2" key="1">
    <citation type="journal article" date="2021" name="Proc. Natl. Acad. Sci. U.S.A.">
        <title>A Catalog of Tens of Thousands of Viruses from Human Metagenomes Reveals Hidden Associations with Chronic Diseases.</title>
        <authorList>
            <person name="Tisza M.J."/>
            <person name="Buck C.B."/>
        </authorList>
    </citation>
    <scope>NUCLEOTIDE SEQUENCE</scope>
    <source>
        <strain evidence="2">CtoiW10</strain>
    </source>
</reference>
<dbReference type="EMBL" id="BK015888">
    <property type="protein sequence ID" value="DAD71847.1"/>
    <property type="molecule type" value="Genomic_DNA"/>
</dbReference>
<protein>
    <submittedName>
        <fullName evidence="2">Uncharacterized protein</fullName>
    </submittedName>
</protein>
<sequence length="69" mass="7609">MAETLVNFVILLVVVGFAVYEASSGNIAMTVYACTLLALFSLLRKMESIERHLKRLCELLEGEGDDGED</sequence>
<keyword evidence="1" id="KW-1133">Transmembrane helix</keyword>
<name>A0A8S5LPR9_9CAUD</name>
<evidence type="ECO:0000256" key="1">
    <source>
        <dbReference type="SAM" id="Phobius"/>
    </source>
</evidence>
<evidence type="ECO:0000313" key="2">
    <source>
        <dbReference type="EMBL" id="DAD71847.1"/>
    </source>
</evidence>
<organism evidence="2">
    <name type="scientific">Siphoviridae sp. ctoiW10</name>
    <dbReference type="NCBI Taxonomy" id="2827592"/>
    <lineage>
        <taxon>Viruses</taxon>
        <taxon>Duplodnaviria</taxon>
        <taxon>Heunggongvirae</taxon>
        <taxon>Uroviricota</taxon>
        <taxon>Caudoviricetes</taxon>
    </lineage>
</organism>
<accession>A0A8S5LPR9</accession>
<proteinExistence type="predicted"/>
<feature type="transmembrane region" description="Helical" evidence="1">
    <location>
        <begin position="26"/>
        <end position="43"/>
    </location>
</feature>